<dbReference type="OrthoDB" id="2593559at2759"/>
<evidence type="ECO:0000259" key="2">
    <source>
        <dbReference type="Pfam" id="PF24016"/>
    </source>
</evidence>
<dbReference type="Proteomes" id="UP000054270">
    <property type="component" value="Unassembled WGS sequence"/>
</dbReference>
<evidence type="ECO:0000313" key="3">
    <source>
        <dbReference type="EMBL" id="KJA15287.1"/>
    </source>
</evidence>
<gene>
    <name evidence="3" type="ORF">HYPSUDRAFT_172720</name>
</gene>
<reference evidence="4" key="1">
    <citation type="submission" date="2014-04" db="EMBL/GenBank/DDBJ databases">
        <title>Evolutionary Origins and Diversification of the Mycorrhizal Mutualists.</title>
        <authorList>
            <consortium name="DOE Joint Genome Institute"/>
            <consortium name="Mycorrhizal Genomics Consortium"/>
            <person name="Kohler A."/>
            <person name="Kuo A."/>
            <person name="Nagy L.G."/>
            <person name="Floudas D."/>
            <person name="Copeland A."/>
            <person name="Barry K.W."/>
            <person name="Cichocki N."/>
            <person name="Veneault-Fourrey C."/>
            <person name="LaButti K."/>
            <person name="Lindquist E.A."/>
            <person name="Lipzen A."/>
            <person name="Lundell T."/>
            <person name="Morin E."/>
            <person name="Murat C."/>
            <person name="Riley R."/>
            <person name="Ohm R."/>
            <person name="Sun H."/>
            <person name="Tunlid A."/>
            <person name="Henrissat B."/>
            <person name="Grigoriev I.V."/>
            <person name="Hibbett D.S."/>
            <person name="Martin F."/>
        </authorList>
    </citation>
    <scope>NUCLEOTIDE SEQUENCE [LARGE SCALE GENOMIC DNA]</scope>
    <source>
        <strain evidence="4">FD-334 SS-4</strain>
    </source>
</reference>
<organism evidence="3 4">
    <name type="scientific">Hypholoma sublateritium (strain FD-334 SS-4)</name>
    <dbReference type="NCBI Taxonomy" id="945553"/>
    <lineage>
        <taxon>Eukaryota</taxon>
        <taxon>Fungi</taxon>
        <taxon>Dikarya</taxon>
        <taxon>Basidiomycota</taxon>
        <taxon>Agaricomycotina</taxon>
        <taxon>Agaricomycetes</taxon>
        <taxon>Agaricomycetidae</taxon>
        <taxon>Agaricales</taxon>
        <taxon>Agaricineae</taxon>
        <taxon>Strophariaceae</taxon>
        <taxon>Hypholoma</taxon>
    </lineage>
</organism>
<sequence length="262" mass="29082">MILVDDKQVEALEARRIAEDQDQLNQEPPPTYASLQSSPANGGSPQVAKTINYVSIARSHSSVKETLIVDPTLAIPLFLRPPLAPGETEETRKNLRLESIHGHVHADITLVDDAMLAGEIQPAKRNRRVLMHMKSTHGGITAKIHGPQNRSAFVLKAQAVNGDIRLHIPRTFHGPVIVLHRHGFVRFSDDVSRNLTTFGEVDSTRRCFLGDFSKWSDAGAGWKGDELEVEVRHGNVKIHYDDDLVGAPVKTRPTFLNRVFGF</sequence>
<accession>A0A0D2KL03</accession>
<name>A0A0D2KL03_HYPSF</name>
<keyword evidence="4" id="KW-1185">Reference proteome</keyword>
<dbReference type="AlphaFoldDB" id="A0A0D2KL03"/>
<dbReference type="OMA" id="HVHADIT"/>
<dbReference type="STRING" id="945553.A0A0D2KL03"/>
<dbReference type="EMBL" id="KN817649">
    <property type="protein sequence ID" value="KJA15287.1"/>
    <property type="molecule type" value="Genomic_DNA"/>
</dbReference>
<dbReference type="Pfam" id="PF24016">
    <property type="entry name" value="DUF7330"/>
    <property type="match status" value="1"/>
</dbReference>
<feature type="compositionally biased region" description="Polar residues" evidence="1">
    <location>
        <begin position="33"/>
        <end position="46"/>
    </location>
</feature>
<dbReference type="InterPro" id="IPR055754">
    <property type="entry name" value="DUF7330"/>
</dbReference>
<evidence type="ECO:0000256" key="1">
    <source>
        <dbReference type="SAM" id="MobiDB-lite"/>
    </source>
</evidence>
<feature type="region of interest" description="Disordered" evidence="1">
    <location>
        <begin position="17"/>
        <end position="46"/>
    </location>
</feature>
<protein>
    <recommendedName>
        <fullName evidence="2">DUF7330 domain-containing protein</fullName>
    </recommendedName>
</protein>
<proteinExistence type="predicted"/>
<evidence type="ECO:0000313" key="4">
    <source>
        <dbReference type="Proteomes" id="UP000054270"/>
    </source>
</evidence>
<feature type="domain" description="DUF7330" evidence="2">
    <location>
        <begin position="52"/>
        <end position="243"/>
    </location>
</feature>